<name>A0ACA9QCM2_9GLOM</name>
<dbReference type="Proteomes" id="UP000789525">
    <property type="component" value="Unassembled WGS sequence"/>
</dbReference>
<keyword evidence="2" id="KW-1185">Reference proteome</keyword>
<comment type="caution">
    <text evidence="1">The sequence shown here is derived from an EMBL/GenBank/DDBJ whole genome shotgun (WGS) entry which is preliminary data.</text>
</comment>
<evidence type="ECO:0000313" key="1">
    <source>
        <dbReference type="EMBL" id="CAG8739790.1"/>
    </source>
</evidence>
<dbReference type="EMBL" id="CAJVPT010047282">
    <property type="protein sequence ID" value="CAG8739790.1"/>
    <property type="molecule type" value="Genomic_DNA"/>
</dbReference>
<accession>A0ACA9QCM2</accession>
<feature type="non-terminal residue" evidence="1">
    <location>
        <position position="1"/>
    </location>
</feature>
<proteinExistence type="predicted"/>
<gene>
    <name evidence="1" type="ORF">ACOLOM_LOCUS12110</name>
</gene>
<protein>
    <submittedName>
        <fullName evidence="1">13772_t:CDS:1</fullName>
    </submittedName>
</protein>
<evidence type="ECO:0000313" key="2">
    <source>
        <dbReference type="Proteomes" id="UP000789525"/>
    </source>
</evidence>
<sequence length="66" mass="7131">LNPRYQIVGSGTPFETMLVSIDIGPPTGDDDIDALGIIHYLNIVSKDPSIRNMGIDPDYGVEPLFG</sequence>
<feature type="non-terminal residue" evidence="1">
    <location>
        <position position="66"/>
    </location>
</feature>
<reference evidence="1" key="1">
    <citation type="submission" date="2021-06" db="EMBL/GenBank/DDBJ databases">
        <authorList>
            <person name="Kallberg Y."/>
            <person name="Tangrot J."/>
            <person name="Rosling A."/>
        </authorList>
    </citation>
    <scope>NUCLEOTIDE SEQUENCE</scope>
    <source>
        <strain evidence="1">CL356</strain>
    </source>
</reference>
<organism evidence="1 2">
    <name type="scientific">Acaulospora colombiana</name>
    <dbReference type="NCBI Taxonomy" id="27376"/>
    <lineage>
        <taxon>Eukaryota</taxon>
        <taxon>Fungi</taxon>
        <taxon>Fungi incertae sedis</taxon>
        <taxon>Mucoromycota</taxon>
        <taxon>Glomeromycotina</taxon>
        <taxon>Glomeromycetes</taxon>
        <taxon>Diversisporales</taxon>
        <taxon>Acaulosporaceae</taxon>
        <taxon>Acaulospora</taxon>
    </lineage>
</organism>